<accession>A0A6S7KUC8</accession>
<organism evidence="1 2">
    <name type="scientific">Paramuricea clavata</name>
    <name type="common">Red gorgonian</name>
    <name type="synonym">Violescent sea-whip</name>
    <dbReference type="NCBI Taxonomy" id="317549"/>
    <lineage>
        <taxon>Eukaryota</taxon>
        <taxon>Metazoa</taxon>
        <taxon>Cnidaria</taxon>
        <taxon>Anthozoa</taxon>
        <taxon>Octocorallia</taxon>
        <taxon>Malacalcyonacea</taxon>
        <taxon>Plexauridae</taxon>
        <taxon>Paramuricea</taxon>
    </lineage>
</organism>
<comment type="caution">
    <text evidence="1">The sequence shown here is derived from an EMBL/GenBank/DDBJ whole genome shotgun (WGS) entry which is preliminary data.</text>
</comment>
<sequence length="132" mass="15131">LDRSTATANSPSDKNRSLNLESQNLQDLRQYINSSFQNAESLLVKIMRITLEEHDSSGKLDELKKELESLRTLLFKSVKVLDHLWAEHLSSGPTSADRLTRQNDELRKEITLLKKRVLSQSKILENTATRLE</sequence>
<keyword evidence="2" id="KW-1185">Reference proteome</keyword>
<dbReference type="AlphaFoldDB" id="A0A6S7KUC8"/>
<dbReference type="OrthoDB" id="5989088at2759"/>
<feature type="non-terminal residue" evidence="1">
    <location>
        <position position="1"/>
    </location>
</feature>
<feature type="non-terminal residue" evidence="1">
    <location>
        <position position="132"/>
    </location>
</feature>
<dbReference type="EMBL" id="CACRXK020036998">
    <property type="protein sequence ID" value="CAB4044951.1"/>
    <property type="molecule type" value="Genomic_DNA"/>
</dbReference>
<evidence type="ECO:0000313" key="2">
    <source>
        <dbReference type="Proteomes" id="UP001152795"/>
    </source>
</evidence>
<evidence type="ECO:0000313" key="1">
    <source>
        <dbReference type="EMBL" id="CAB4044951.1"/>
    </source>
</evidence>
<dbReference type="Proteomes" id="UP001152795">
    <property type="component" value="Unassembled WGS sequence"/>
</dbReference>
<protein>
    <submittedName>
        <fullName evidence="1">Uncharacterized protein</fullName>
    </submittedName>
</protein>
<reference evidence="1" key="1">
    <citation type="submission" date="2020-04" db="EMBL/GenBank/DDBJ databases">
        <authorList>
            <person name="Alioto T."/>
            <person name="Alioto T."/>
            <person name="Gomez Garrido J."/>
        </authorList>
    </citation>
    <scope>NUCLEOTIDE SEQUENCE</scope>
    <source>
        <strain evidence="1">A484AB</strain>
    </source>
</reference>
<gene>
    <name evidence="1" type="ORF">PACLA_8A035011</name>
</gene>
<proteinExistence type="predicted"/>
<name>A0A6S7KUC8_PARCT</name>